<reference evidence="1 2" key="1">
    <citation type="submission" date="2016-08" db="EMBL/GenBank/DDBJ databases">
        <title>Genome of Bacillus solimangrovi GH2-4.</title>
        <authorList>
            <person name="Lim S."/>
            <person name="Kim B.-C."/>
        </authorList>
    </citation>
    <scope>NUCLEOTIDE SEQUENCE [LARGE SCALE GENOMIC DNA]</scope>
    <source>
        <strain evidence="1 2">GH2-4</strain>
    </source>
</reference>
<evidence type="ECO:0000313" key="2">
    <source>
        <dbReference type="Proteomes" id="UP000095209"/>
    </source>
</evidence>
<dbReference type="Pfam" id="PF14069">
    <property type="entry name" value="SpoVIF"/>
    <property type="match status" value="1"/>
</dbReference>
<protein>
    <submittedName>
        <fullName evidence="1">Uncharacterized protein</fullName>
    </submittedName>
</protein>
<comment type="caution">
    <text evidence="1">The sequence shown here is derived from an EMBL/GenBank/DDBJ whole genome shotgun (WGS) entry which is preliminary data.</text>
</comment>
<dbReference type="EMBL" id="MJEH01000011">
    <property type="protein sequence ID" value="OEH93465.1"/>
    <property type="molecule type" value="Genomic_DNA"/>
</dbReference>
<dbReference type="AlphaFoldDB" id="A0A1E5LHB2"/>
<keyword evidence="2" id="KW-1185">Reference proteome</keyword>
<evidence type="ECO:0000313" key="1">
    <source>
        <dbReference type="EMBL" id="OEH93465.1"/>
    </source>
</evidence>
<dbReference type="STRING" id="1305675.BFG57_00270"/>
<sequence length="70" mass="8444">MRNYRSSKDEKIVRHVVRSFSTWSNSDLSKSEEDKIVKDILQSHKPLDFHRFRQTGHEQMKNLGTWRGRK</sequence>
<name>A0A1E5LHB2_9BACI</name>
<dbReference type="InterPro" id="IPR025942">
    <property type="entry name" value="SpoVIF"/>
</dbReference>
<dbReference type="Proteomes" id="UP000095209">
    <property type="component" value="Unassembled WGS sequence"/>
</dbReference>
<organism evidence="1 2">
    <name type="scientific">Bacillus solimangrovi</name>
    <dbReference type="NCBI Taxonomy" id="1305675"/>
    <lineage>
        <taxon>Bacteria</taxon>
        <taxon>Bacillati</taxon>
        <taxon>Bacillota</taxon>
        <taxon>Bacilli</taxon>
        <taxon>Bacillales</taxon>
        <taxon>Bacillaceae</taxon>
        <taxon>Bacillus</taxon>
    </lineage>
</organism>
<accession>A0A1E5LHB2</accession>
<gene>
    <name evidence="1" type="ORF">BFG57_00270</name>
</gene>
<dbReference type="RefSeq" id="WP_069716368.1">
    <property type="nucleotide sequence ID" value="NZ_MJEH01000011.1"/>
</dbReference>
<proteinExistence type="predicted"/>